<feature type="transmembrane region" description="Helical" evidence="1">
    <location>
        <begin position="21"/>
        <end position="42"/>
    </location>
</feature>
<proteinExistence type="predicted"/>
<sequence>MGLTQNKSPMTATQIRTYHKWFALLAAFQLLIWIATGAYMVWMDIEFIRGKPLANKNNTAIFHVEAPAYSLTDFIKTHPDATEINLYAHQSTLFYSAKIAGKLQRFSTVTGELLPLLNQQQALDTALQLYTGKAKIIHSTLHQQTAPNEISLRALPVWQLELDDAMNSTLYISAVTGQLVSARHNYWRLFDIMWMLHIMDYKTRENVQNPLLTVMSTLALLTALFGMALSYISFRNTNSQEEPK</sequence>
<dbReference type="EMBL" id="JASGOQ010000001">
    <property type="protein sequence ID" value="MDV5391814.1"/>
    <property type="molecule type" value="Genomic_DNA"/>
</dbReference>
<keyword evidence="1" id="KW-1133">Transmembrane helix</keyword>
<reference evidence="2" key="1">
    <citation type="submission" date="2023-05" db="EMBL/GenBank/DDBJ databases">
        <title>Colonisation of extended spectrum b-lactamase- and carbapenemase-producing bacteria on hospital surfaces from low- and middle-income countries.</title>
        <authorList>
            <person name="Nieto-Rosado M."/>
            <person name="Sands K."/>
            <person name="Iregbu K."/>
            <person name="Zahra R."/>
            <person name="Mazarati J.B."/>
            <person name="Mehtar S."/>
            <person name="Barnards-Group B."/>
            <person name="Walsh T.R."/>
        </authorList>
    </citation>
    <scope>NUCLEOTIDE SEQUENCE</scope>
    <source>
        <strain evidence="2">PP-E493</strain>
    </source>
</reference>
<name>A0AAE4Q1G1_9GAMM</name>
<comment type="caution">
    <text evidence="2">The sequence shown here is derived from an EMBL/GenBank/DDBJ whole genome shotgun (WGS) entry which is preliminary data.</text>
</comment>
<evidence type="ECO:0000313" key="3">
    <source>
        <dbReference type="Proteomes" id="UP001187859"/>
    </source>
</evidence>
<dbReference type="AlphaFoldDB" id="A0AAE4Q1G1"/>
<accession>A0AAE4Q1G1</accession>
<evidence type="ECO:0000313" key="2">
    <source>
        <dbReference type="EMBL" id="MDV5391814.1"/>
    </source>
</evidence>
<evidence type="ECO:0000256" key="1">
    <source>
        <dbReference type="SAM" id="Phobius"/>
    </source>
</evidence>
<dbReference type="RefSeq" id="WP_239642762.1">
    <property type="nucleotide sequence ID" value="NZ_AP026732.1"/>
</dbReference>
<organism evidence="2 3">
    <name type="scientific">Shewanella xiamenensis</name>
    <dbReference type="NCBI Taxonomy" id="332186"/>
    <lineage>
        <taxon>Bacteria</taxon>
        <taxon>Pseudomonadati</taxon>
        <taxon>Pseudomonadota</taxon>
        <taxon>Gammaproteobacteria</taxon>
        <taxon>Alteromonadales</taxon>
        <taxon>Shewanellaceae</taxon>
        <taxon>Shewanella</taxon>
    </lineage>
</organism>
<dbReference type="Proteomes" id="UP001187859">
    <property type="component" value="Unassembled WGS sequence"/>
</dbReference>
<feature type="transmembrane region" description="Helical" evidence="1">
    <location>
        <begin position="211"/>
        <end position="234"/>
    </location>
</feature>
<keyword evidence="1" id="KW-0472">Membrane</keyword>
<gene>
    <name evidence="2" type="ORF">QM089_16525</name>
</gene>
<keyword evidence="1" id="KW-0812">Transmembrane</keyword>
<protein>
    <submittedName>
        <fullName evidence="2">Peptidase</fullName>
    </submittedName>
</protein>